<dbReference type="AlphaFoldDB" id="A0A0C4DR82"/>
<feature type="compositionally biased region" description="Acidic residues" evidence="3">
    <location>
        <begin position="685"/>
        <end position="694"/>
    </location>
</feature>
<reference evidence="5" key="3">
    <citation type="submission" date="2011-03" db="EMBL/GenBank/DDBJ databases">
        <title>Annotation of Magnaporthe poae ATCC 64411.</title>
        <authorList>
            <person name="Ma L.-J."/>
            <person name="Dead R."/>
            <person name="Young S.K."/>
            <person name="Zeng Q."/>
            <person name="Gargeya S."/>
            <person name="Fitzgerald M."/>
            <person name="Haas B."/>
            <person name="Abouelleil A."/>
            <person name="Alvarado L."/>
            <person name="Arachchi H.M."/>
            <person name="Berlin A."/>
            <person name="Brown A."/>
            <person name="Chapman S.B."/>
            <person name="Chen Z."/>
            <person name="Dunbar C."/>
            <person name="Freedman E."/>
            <person name="Gearin G."/>
            <person name="Gellesch M."/>
            <person name="Goldberg J."/>
            <person name="Griggs A."/>
            <person name="Gujja S."/>
            <person name="Heiman D."/>
            <person name="Howarth C."/>
            <person name="Larson L."/>
            <person name="Lui A."/>
            <person name="MacDonald P.J.P."/>
            <person name="Mehta T."/>
            <person name="Montmayeur A."/>
            <person name="Murphy C."/>
            <person name="Neiman D."/>
            <person name="Pearson M."/>
            <person name="Priest M."/>
            <person name="Roberts A."/>
            <person name="Saif S."/>
            <person name="Shea T."/>
            <person name="Shenoy N."/>
            <person name="Sisk P."/>
            <person name="Stolte C."/>
            <person name="Sykes S."/>
            <person name="Yandava C."/>
            <person name="Wortman J."/>
            <person name="Nusbaum C."/>
            <person name="Birren B."/>
        </authorList>
    </citation>
    <scope>NUCLEOTIDE SEQUENCE</scope>
    <source>
        <strain evidence="5">ATCC 64411</strain>
    </source>
</reference>
<dbReference type="EnsemblFungi" id="MAPG_02388T0">
    <property type="protein sequence ID" value="MAPG_02388T0"/>
    <property type="gene ID" value="MAPG_02388"/>
</dbReference>
<feature type="region of interest" description="Disordered" evidence="3">
    <location>
        <begin position="245"/>
        <end position="268"/>
    </location>
</feature>
<dbReference type="eggNOG" id="KOG1213">
    <property type="taxonomic scope" value="Eukaryota"/>
</dbReference>
<organism evidence="6 7">
    <name type="scientific">Magnaporthiopsis poae (strain ATCC 64411 / 73-15)</name>
    <name type="common">Kentucky bluegrass fungus</name>
    <name type="synonym">Magnaporthe poae</name>
    <dbReference type="NCBI Taxonomy" id="644358"/>
    <lineage>
        <taxon>Eukaryota</taxon>
        <taxon>Fungi</taxon>
        <taxon>Dikarya</taxon>
        <taxon>Ascomycota</taxon>
        <taxon>Pezizomycotina</taxon>
        <taxon>Sordariomycetes</taxon>
        <taxon>Sordariomycetidae</taxon>
        <taxon>Magnaporthales</taxon>
        <taxon>Magnaporthaceae</taxon>
        <taxon>Magnaporthiopsis</taxon>
    </lineage>
</organism>
<feature type="region of interest" description="Disordered" evidence="3">
    <location>
        <begin position="415"/>
        <end position="591"/>
    </location>
</feature>
<protein>
    <recommendedName>
        <fullName evidence="4">Rad21/Rec8-like protein N-terminal domain-containing protein</fullName>
    </recommendedName>
</protein>
<feature type="compositionally biased region" description="Low complexity" evidence="3">
    <location>
        <begin position="256"/>
        <end position="268"/>
    </location>
</feature>
<dbReference type="InterPro" id="IPR039781">
    <property type="entry name" value="Rad21/Rec8-like"/>
</dbReference>
<evidence type="ECO:0000256" key="2">
    <source>
        <dbReference type="ARBA" id="ARBA00023242"/>
    </source>
</evidence>
<feature type="domain" description="Rad21/Rec8-like protein N-terminal" evidence="4">
    <location>
        <begin position="1"/>
        <end position="115"/>
    </location>
</feature>
<feature type="region of interest" description="Disordered" evidence="3">
    <location>
        <begin position="289"/>
        <end position="330"/>
    </location>
</feature>
<dbReference type="PANTHER" id="PTHR12585">
    <property type="entry name" value="SCC1 / RAD21 FAMILY MEMBER"/>
    <property type="match status" value="1"/>
</dbReference>
<dbReference type="GO" id="GO:0003682">
    <property type="term" value="F:chromatin binding"/>
    <property type="evidence" value="ECO:0007669"/>
    <property type="project" value="TreeGrafter"/>
</dbReference>
<feature type="region of interest" description="Disordered" evidence="3">
    <location>
        <begin position="670"/>
        <end position="694"/>
    </location>
</feature>
<dbReference type="OMA" id="QQCHYVL"/>
<dbReference type="VEuPathDB" id="FungiDB:MAPG_02388"/>
<dbReference type="GO" id="GO:0007064">
    <property type="term" value="P:mitotic sister chromatid cohesion"/>
    <property type="evidence" value="ECO:0007669"/>
    <property type="project" value="TreeGrafter"/>
</dbReference>
<feature type="compositionally biased region" description="Basic and acidic residues" evidence="3">
    <location>
        <begin position="442"/>
        <end position="452"/>
    </location>
</feature>
<comment type="subcellular location">
    <subcellularLocation>
        <location evidence="1">Nucleus</location>
    </subcellularLocation>
</comment>
<proteinExistence type="predicted"/>
<evidence type="ECO:0000313" key="5">
    <source>
        <dbReference type="EMBL" id="KLU83324.1"/>
    </source>
</evidence>
<dbReference type="InterPro" id="IPR006910">
    <property type="entry name" value="Rad21_Rec8_N"/>
</dbReference>
<evidence type="ECO:0000256" key="3">
    <source>
        <dbReference type="SAM" id="MobiDB-lite"/>
    </source>
</evidence>
<evidence type="ECO:0000259" key="4">
    <source>
        <dbReference type="Pfam" id="PF04825"/>
    </source>
</evidence>
<evidence type="ECO:0000313" key="6">
    <source>
        <dbReference type="EnsemblFungi" id="MAPG_02388T0"/>
    </source>
</evidence>
<name>A0A0C4DR82_MAGP6</name>
<dbReference type="EMBL" id="GL876967">
    <property type="protein sequence ID" value="KLU83324.1"/>
    <property type="molecule type" value="Genomic_DNA"/>
</dbReference>
<reference evidence="6" key="4">
    <citation type="journal article" date="2015" name="G3 (Bethesda)">
        <title>Genome sequences of three phytopathogenic species of the Magnaporthaceae family of fungi.</title>
        <authorList>
            <person name="Okagaki L.H."/>
            <person name="Nunes C.C."/>
            <person name="Sailsbery J."/>
            <person name="Clay B."/>
            <person name="Brown D."/>
            <person name="John T."/>
            <person name="Oh Y."/>
            <person name="Young N."/>
            <person name="Fitzgerald M."/>
            <person name="Haas B.J."/>
            <person name="Zeng Q."/>
            <person name="Young S."/>
            <person name="Adiconis X."/>
            <person name="Fan L."/>
            <person name="Levin J.Z."/>
            <person name="Mitchell T.K."/>
            <person name="Okubara P.A."/>
            <person name="Farman M.L."/>
            <person name="Kohn L.M."/>
            <person name="Birren B."/>
            <person name="Ma L.-J."/>
            <person name="Dean R.A."/>
        </authorList>
    </citation>
    <scope>NUCLEOTIDE SEQUENCE</scope>
    <source>
        <strain evidence="6">ATCC 64411 / 73-15</strain>
    </source>
</reference>
<evidence type="ECO:0000256" key="1">
    <source>
        <dbReference type="ARBA" id="ARBA00004123"/>
    </source>
</evidence>
<dbReference type="Proteomes" id="UP000011715">
    <property type="component" value="Unassembled WGS sequence"/>
</dbReference>
<dbReference type="Pfam" id="PF04825">
    <property type="entry name" value="Rad21_Rec8_N"/>
    <property type="match status" value="1"/>
</dbReference>
<reference evidence="6" key="5">
    <citation type="submission" date="2015-06" db="UniProtKB">
        <authorList>
            <consortium name="EnsemblFungi"/>
        </authorList>
    </citation>
    <scope>IDENTIFICATION</scope>
    <source>
        <strain evidence="6">ATCC 64411</strain>
    </source>
</reference>
<feature type="compositionally biased region" description="Polar residues" evidence="3">
    <location>
        <begin position="502"/>
        <end position="519"/>
    </location>
</feature>
<dbReference type="PANTHER" id="PTHR12585:SF70">
    <property type="entry name" value="RAD21_REC8 N TERMINAL DOMAIN PROTEIN (AFU_ORTHOLOGUE AFUA_6G02900)"/>
    <property type="match status" value="1"/>
</dbReference>
<dbReference type="GO" id="GO:0030892">
    <property type="term" value="C:mitotic cohesin complex"/>
    <property type="evidence" value="ECO:0007669"/>
    <property type="project" value="TreeGrafter"/>
</dbReference>
<dbReference type="STRING" id="644358.A0A0C4DR82"/>
<reference evidence="5" key="2">
    <citation type="submission" date="2010-05" db="EMBL/GenBank/DDBJ databases">
        <title>The Genome Sequence of Magnaporthe poae strain ATCC 64411.</title>
        <authorList>
            <consortium name="The Broad Institute Genome Sequencing Platform"/>
            <consortium name="Broad Institute Genome Sequencing Center for Infectious Disease"/>
            <person name="Ma L.-J."/>
            <person name="Dead R."/>
            <person name="Young S."/>
            <person name="Zeng Q."/>
            <person name="Koehrsen M."/>
            <person name="Alvarado L."/>
            <person name="Berlin A."/>
            <person name="Chapman S.B."/>
            <person name="Chen Z."/>
            <person name="Freedman E."/>
            <person name="Gellesch M."/>
            <person name="Goldberg J."/>
            <person name="Griggs A."/>
            <person name="Gujja S."/>
            <person name="Heilman E.R."/>
            <person name="Heiman D."/>
            <person name="Hepburn T."/>
            <person name="Howarth C."/>
            <person name="Jen D."/>
            <person name="Larson L."/>
            <person name="Mehta T."/>
            <person name="Neiman D."/>
            <person name="Pearson M."/>
            <person name="Roberts A."/>
            <person name="Saif S."/>
            <person name="Shea T."/>
            <person name="Shenoy N."/>
            <person name="Sisk P."/>
            <person name="Stolte C."/>
            <person name="Sykes S."/>
            <person name="Walk T."/>
            <person name="White J."/>
            <person name="Yandava C."/>
            <person name="Haas B."/>
            <person name="Nusbaum C."/>
            <person name="Birren B."/>
        </authorList>
    </citation>
    <scope>NUCLEOTIDE SEQUENCE</scope>
    <source>
        <strain evidence="5">ATCC 64411</strain>
    </source>
</reference>
<reference evidence="7" key="1">
    <citation type="submission" date="2010-05" db="EMBL/GenBank/DDBJ databases">
        <title>The genome sequence of Magnaporthe poae strain ATCC 64411.</title>
        <authorList>
            <person name="Ma L.-J."/>
            <person name="Dead R."/>
            <person name="Young S."/>
            <person name="Zeng Q."/>
            <person name="Koehrsen M."/>
            <person name="Alvarado L."/>
            <person name="Berlin A."/>
            <person name="Chapman S.B."/>
            <person name="Chen Z."/>
            <person name="Freedman E."/>
            <person name="Gellesch M."/>
            <person name="Goldberg J."/>
            <person name="Griggs A."/>
            <person name="Gujja S."/>
            <person name="Heilman E.R."/>
            <person name="Heiman D."/>
            <person name="Hepburn T."/>
            <person name="Howarth C."/>
            <person name="Jen D."/>
            <person name="Larson L."/>
            <person name="Mehta T."/>
            <person name="Neiman D."/>
            <person name="Pearson M."/>
            <person name="Roberts A."/>
            <person name="Saif S."/>
            <person name="Shea T."/>
            <person name="Shenoy N."/>
            <person name="Sisk P."/>
            <person name="Stolte C."/>
            <person name="Sykes S."/>
            <person name="Walk T."/>
            <person name="White J."/>
            <person name="Yandava C."/>
            <person name="Haas B."/>
            <person name="Nusbaum C."/>
            <person name="Birren B."/>
        </authorList>
    </citation>
    <scope>NUCLEOTIDE SEQUENCE [LARGE SCALE GENOMIC DNA]</scope>
    <source>
        <strain evidence="7">ATCC 64411 / 73-15</strain>
    </source>
</reference>
<evidence type="ECO:0000313" key="7">
    <source>
        <dbReference type="Proteomes" id="UP000011715"/>
    </source>
</evidence>
<keyword evidence="2" id="KW-0539">Nucleus</keyword>
<dbReference type="GO" id="GO:0005634">
    <property type="term" value="C:nucleus"/>
    <property type="evidence" value="ECO:0007669"/>
    <property type="project" value="UniProtKB-SubCell"/>
</dbReference>
<accession>A0A0C4DR82</accession>
<sequence>MFYSHEILTSHKHGVATVWVLATLGQNCGSRRISRKAIQEVDVPKACMTIDNPPGAPIALRLQASLLYGVSRAYSQQYDYLLSDAEKARLGMSILFKNLESSDTLDPKAGKAKRKQLILADDPNFHIGNFDLPRFELDEAGDIAMADGTQHTVNMYSQLSPYERSRSGSSGGGNSMQLDLDHGSFLGGYSLDSPFAGGSSAQKPRVDLDPFAEEEQLHFDDDLFTIDADGNLVDNRQPRIAEQDALEVPQPDLDGASAQQRNAAAPAVPEDELPLVLEDLPLPDAQALPARQSRQDRNAEQETEEQQETVVASAPSRRRGRKRRVIASDQDTKVNRNEYRAWYNDYTERMEEEQMRIDSRREPVSKEQVRKNAYYRLFGRGIGGFGWDFGLPDFAHPLADMFSGEGLQRTLFGQVLGQPSEPPGDRRRSASEAFGANADEEEGRRVRQRSDDEQPAQPRDGHGQSQVEDDLQLPPSDPEHPSEIGRELGHPLSDQPSMPWHRQSSIVPGSSLKGSSTRRSALPGGGTAGVPESPLQHRGSMIQGIERFSDPAGSDGPSFGGEDGFGSADKGGWSPDNGEQNEGHLSSDGVASMEGRRFLDFLRDEASKKGSSRGDKDQELRWVDFDQVIPPAPGTQSIAAHAFYQVLCLTTGRVLKVDQDGRDTNEAFKPIRIGVPMAGHGQDEQAGDEDMANA</sequence>
<dbReference type="OrthoDB" id="5427633at2759"/>
<dbReference type="EMBL" id="ADBL01000597">
    <property type="status" value="NOT_ANNOTATED_CDS"/>
    <property type="molecule type" value="Genomic_DNA"/>
</dbReference>
<feature type="compositionally biased region" description="Basic residues" evidence="3">
    <location>
        <begin position="316"/>
        <end position="325"/>
    </location>
</feature>
<keyword evidence="7" id="KW-1185">Reference proteome</keyword>
<feature type="compositionally biased region" description="Basic and acidic residues" evidence="3">
    <location>
        <begin position="477"/>
        <end position="489"/>
    </location>
</feature>
<dbReference type="CDD" id="cd21789">
    <property type="entry name" value="Rad21_Rec8_M_SpRec8p-like"/>
    <property type="match status" value="1"/>
</dbReference>
<gene>
    <name evidence="5" type="ORF">MAPG_02388</name>
</gene>